<reference evidence="11 12" key="1">
    <citation type="submission" date="2016-10" db="EMBL/GenBank/DDBJ databases">
        <authorList>
            <person name="de Groot N.N."/>
        </authorList>
    </citation>
    <scope>NUCLEOTIDE SEQUENCE [LARGE SCALE GENOMIC DNA]</scope>
    <source>
        <strain evidence="11 12">DSM 26915</strain>
    </source>
</reference>
<keyword evidence="6 10" id="KW-1133">Transmembrane helix</keyword>
<evidence type="ECO:0000256" key="9">
    <source>
        <dbReference type="ARBA" id="ARBA00031636"/>
    </source>
</evidence>
<organism evidence="11 12">
    <name type="scientific">Thalassococcus halodurans</name>
    <dbReference type="NCBI Taxonomy" id="373675"/>
    <lineage>
        <taxon>Bacteria</taxon>
        <taxon>Pseudomonadati</taxon>
        <taxon>Pseudomonadota</taxon>
        <taxon>Alphaproteobacteria</taxon>
        <taxon>Rhodobacterales</taxon>
        <taxon>Roseobacteraceae</taxon>
        <taxon>Thalassococcus</taxon>
    </lineage>
</organism>
<dbReference type="GO" id="GO:0015297">
    <property type="term" value="F:antiporter activity"/>
    <property type="evidence" value="ECO:0007669"/>
    <property type="project" value="UniProtKB-KW"/>
</dbReference>
<feature type="transmembrane region" description="Helical" evidence="10">
    <location>
        <begin position="436"/>
        <end position="454"/>
    </location>
</feature>
<evidence type="ECO:0000256" key="5">
    <source>
        <dbReference type="ARBA" id="ARBA00022692"/>
    </source>
</evidence>
<feature type="transmembrane region" description="Helical" evidence="10">
    <location>
        <begin position="28"/>
        <end position="49"/>
    </location>
</feature>
<name>A0A1H6A3B7_9RHOB</name>
<feature type="transmembrane region" description="Helical" evidence="10">
    <location>
        <begin position="252"/>
        <end position="280"/>
    </location>
</feature>
<keyword evidence="7" id="KW-0406">Ion transport</keyword>
<keyword evidence="5 10" id="KW-0812">Transmembrane</keyword>
<dbReference type="GO" id="GO:0006811">
    <property type="term" value="P:monoatomic ion transport"/>
    <property type="evidence" value="ECO:0007669"/>
    <property type="project" value="UniProtKB-KW"/>
</dbReference>
<dbReference type="AlphaFoldDB" id="A0A1H6A3B7"/>
<evidence type="ECO:0000256" key="10">
    <source>
        <dbReference type="SAM" id="Phobius"/>
    </source>
</evidence>
<keyword evidence="2" id="KW-0813">Transport</keyword>
<keyword evidence="8 10" id="KW-0472">Membrane</keyword>
<evidence type="ECO:0000313" key="11">
    <source>
        <dbReference type="EMBL" id="SEG43233.1"/>
    </source>
</evidence>
<feature type="transmembrane region" description="Helical" evidence="10">
    <location>
        <begin position="108"/>
        <end position="126"/>
    </location>
</feature>
<evidence type="ECO:0000256" key="6">
    <source>
        <dbReference type="ARBA" id="ARBA00022989"/>
    </source>
</evidence>
<dbReference type="GO" id="GO:0042910">
    <property type="term" value="F:xenobiotic transmembrane transporter activity"/>
    <property type="evidence" value="ECO:0007669"/>
    <property type="project" value="InterPro"/>
</dbReference>
<evidence type="ECO:0000256" key="3">
    <source>
        <dbReference type="ARBA" id="ARBA00022449"/>
    </source>
</evidence>
<dbReference type="PIRSF" id="PIRSF006603">
    <property type="entry name" value="DinF"/>
    <property type="match status" value="1"/>
</dbReference>
<gene>
    <name evidence="11" type="ORF">SAMN04488045_2820</name>
</gene>
<keyword evidence="12" id="KW-1185">Reference proteome</keyword>
<sequence>MTLVETTNGTYPSSMNTTQMTYPQHIRAILVLGLPLVGGHLAQFLIGLTDTIMVGRYGAEYLAALTLSHTVFFTFFLLGSGFAWAVMPMVANAVAAEDTTRIRRVTRMGLWLSILFVLLILPFLFFSKPLLLLLGQEPIVADYAQTYLRIAGIGMLPALLVMVLKSYLAAMEHTRAVFLVTAFAAALNVPFNYALIFGNWGFPELGIAGAAIASLLTNFVALGGSMAYAVWKTPEHHLFQRFWKPDWPMFSEVFKLGLPIGLTSLSEVGLFAATSVFMGWLGTIPLAAHGIVLQIATAAFMVQVGLSNAATVRAGNAMGRKDLAHLKRGAKAVQGMSLLIASLAMIPMLVIPAPLIDLFLSANEPDRLEIIRIGSLLLICTALFQLVDATQVVVLGLLRGLQDTRIPMFLAAIAYWLLGLPAAYLLGFVADWKGTGVWLGLVAGLAIAAVLLLIRFWGYVRHLEQDVAQEVAQTPANP</sequence>
<keyword evidence="3" id="KW-0050">Antiport</keyword>
<protein>
    <recommendedName>
        <fullName evidence="9">Multidrug-efflux transporter</fullName>
    </recommendedName>
</protein>
<feature type="transmembrane region" description="Helical" evidence="10">
    <location>
        <begin position="332"/>
        <end position="356"/>
    </location>
</feature>
<evidence type="ECO:0000256" key="1">
    <source>
        <dbReference type="ARBA" id="ARBA00004429"/>
    </source>
</evidence>
<feature type="transmembrane region" description="Helical" evidence="10">
    <location>
        <begin position="409"/>
        <end position="430"/>
    </location>
</feature>
<feature type="transmembrane region" description="Helical" evidence="10">
    <location>
        <begin position="286"/>
        <end position="311"/>
    </location>
</feature>
<evidence type="ECO:0000256" key="2">
    <source>
        <dbReference type="ARBA" id="ARBA00022448"/>
    </source>
</evidence>
<dbReference type="NCBIfam" id="TIGR00797">
    <property type="entry name" value="matE"/>
    <property type="match status" value="1"/>
</dbReference>
<accession>A0A1H6A3B7</accession>
<dbReference type="Pfam" id="PF01554">
    <property type="entry name" value="MatE"/>
    <property type="match status" value="2"/>
</dbReference>
<dbReference type="EMBL" id="FNUZ01000004">
    <property type="protein sequence ID" value="SEG43233.1"/>
    <property type="molecule type" value="Genomic_DNA"/>
</dbReference>
<dbReference type="InterPro" id="IPR002528">
    <property type="entry name" value="MATE_fam"/>
</dbReference>
<dbReference type="InterPro" id="IPR048279">
    <property type="entry name" value="MdtK-like"/>
</dbReference>
<feature type="transmembrane region" description="Helical" evidence="10">
    <location>
        <begin position="207"/>
        <end position="231"/>
    </location>
</feature>
<feature type="transmembrane region" description="Helical" evidence="10">
    <location>
        <begin position="146"/>
        <end position="164"/>
    </location>
</feature>
<dbReference type="InterPro" id="IPR050222">
    <property type="entry name" value="MATE_MdtK"/>
</dbReference>
<dbReference type="CDD" id="cd13131">
    <property type="entry name" value="MATE_NorM_like"/>
    <property type="match status" value="1"/>
</dbReference>
<feature type="transmembrane region" description="Helical" evidence="10">
    <location>
        <begin position="61"/>
        <end position="87"/>
    </location>
</feature>
<feature type="transmembrane region" description="Helical" evidence="10">
    <location>
        <begin position="176"/>
        <end position="195"/>
    </location>
</feature>
<evidence type="ECO:0000313" key="12">
    <source>
        <dbReference type="Proteomes" id="UP000236752"/>
    </source>
</evidence>
<proteinExistence type="predicted"/>
<evidence type="ECO:0000256" key="4">
    <source>
        <dbReference type="ARBA" id="ARBA00022475"/>
    </source>
</evidence>
<dbReference type="Proteomes" id="UP000236752">
    <property type="component" value="Unassembled WGS sequence"/>
</dbReference>
<keyword evidence="4" id="KW-1003">Cell membrane</keyword>
<evidence type="ECO:0000256" key="8">
    <source>
        <dbReference type="ARBA" id="ARBA00023136"/>
    </source>
</evidence>
<dbReference type="GO" id="GO:0005886">
    <property type="term" value="C:plasma membrane"/>
    <property type="evidence" value="ECO:0007669"/>
    <property type="project" value="UniProtKB-SubCell"/>
</dbReference>
<comment type="subcellular location">
    <subcellularLocation>
        <location evidence="1">Cell inner membrane</location>
        <topology evidence="1">Multi-pass membrane protein</topology>
    </subcellularLocation>
</comment>
<feature type="transmembrane region" description="Helical" evidence="10">
    <location>
        <begin position="376"/>
        <end position="397"/>
    </location>
</feature>
<evidence type="ECO:0000256" key="7">
    <source>
        <dbReference type="ARBA" id="ARBA00023065"/>
    </source>
</evidence>
<dbReference type="PANTHER" id="PTHR43298:SF2">
    <property type="entry name" value="FMN_FAD EXPORTER YEEO-RELATED"/>
    <property type="match status" value="1"/>
</dbReference>
<dbReference type="PANTHER" id="PTHR43298">
    <property type="entry name" value="MULTIDRUG RESISTANCE PROTEIN NORM-RELATED"/>
    <property type="match status" value="1"/>
</dbReference>